<dbReference type="Pfam" id="PF14111">
    <property type="entry name" value="DUF4283"/>
    <property type="match status" value="1"/>
</dbReference>
<dbReference type="PANTHER" id="PTHR31286:SF99">
    <property type="entry name" value="DUF4283 DOMAIN-CONTAINING PROTEIN"/>
    <property type="match status" value="1"/>
</dbReference>
<name>A0A834LBN1_RHOSS</name>
<keyword evidence="3" id="KW-1185">Reference proteome</keyword>
<reference evidence="2" key="1">
    <citation type="submission" date="2019-11" db="EMBL/GenBank/DDBJ databases">
        <authorList>
            <person name="Liu Y."/>
            <person name="Hou J."/>
            <person name="Li T.-Q."/>
            <person name="Guan C.-H."/>
            <person name="Wu X."/>
            <person name="Wu H.-Z."/>
            <person name="Ling F."/>
            <person name="Zhang R."/>
            <person name="Shi X.-G."/>
            <person name="Ren J.-P."/>
            <person name="Chen E.-F."/>
            <person name="Sun J.-M."/>
        </authorList>
    </citation>
    <scope>NUCLEOTIDE SEQUENCE</scope>
    <source>
        <strain evidence="2">Adult_tree_wgs_1</strain>
        <tissue evidence="2">Leaves</tissue>
    </source>
</reference>
<gene>
    <name evidence="2" type="ORF">RHSIM_Rhsim11G0155800</name>
</gene>
<dbReference type="Proteomes" id="UP000626092">
    <property type="component" value="Unassembled WGS sequence"/>
</dbReference>
<comment type="caution">
    <text evidence="2">The sequence shown here is derived from an EMBL/GenBank/DDBJ whole genome shotgun (WGS) entry which is preliminary data.</text>
</comment>
<organism evidence="2 3">
    <name type="scientific">Rhododendron simsii</name>
    <name type="common">Sims's rhododendron</name>
    <dbReference type="NCBI Taxonomy" id="118357"/>
    <lineage>
        <taxon>Eukaryota</taxon>
        <taxon>Viridiplantae</taxon>
        <taxon>Streptophyta</taxon>
        <taxon>Embryophyta</taxon>
        <taxon>Tracheophyta</taxon>
        <taxon>Spermatophyta</taxon>
        <taxon>Magnoliopsida</taxon>
        <taxon>eudicotyledons</taxon>
        <taxon>Gunneridae</taxon>
        <taxon>Pentapetalae</taxon>
        <taxon>asterids</taxon>
        <taxon>Ericales</taxon>
        <taxon>Ericaceae</taxon>
        <taxon>Ericoideae</taxon>
        <taxon>Rhodoreae</taxon>
        <taxon>Rhododendron</taxon>
    </lineage>
</organism>
<protein>
    <recommendedName>
        <fullName evidence="1">DUF4283 domain-containing protein</fullName>
    </recommendedName>
</protein>
<evidence type="ECO:0000259" key="1">
    <source>
        <dbReference type="Pfam" id="PF14111"/>
    </source>
</evidence>
<dbReference type="InterPro" id="IPR040256">
    <property type="entry name" value="At4g02000-like"/>
</dbReference>
<dbReference type="PANTHER" id="PTHR31286">
    <property type="entry name" value="GLYCINE-RICH CELL WALL STRUCTURAL PROTEIN 1.8-LIKE"/>
    <property type="match status" value="1"/>
</dbReference>
<dbReference type="InterPro" id="IPR025558">
    <property type="entry name" value="DUF4283"/>
</dbReference>
<sequence>MAGDLIVEFPDLLQSNPPRLTVSGSSPSRVSPQIDIIGLLEKASSPNFDHLTVVATDGPAAKQIKELNAEVLKLKWLLAEQEKLLVSPQPATASTGTSLPVAPVLASWKDKVVVNTSAPRMDLQFFAPSVVNEKIVVQPPEEVVTLGFEKWKDCVVGHFIDRKLSFNAVKSIAEKVWAKFGLTDVLSNDEGFFFFQFDKVGAFREVIEAGPWHFWGRLLVLKQWHPHMCLEKDQVKKIPIWAQFYNVPLDLWTAQGLSYVASAVGKPLYADQMTEQCRRLNYAKICVEVDVDSVLPDSFDLILANGDSFTIKVWFPWKPLKCAKCKVFGHRTCQETTGDVPKVDPKQQVWVVKGRKTVLEQVVALEDPNKSVLSEVSIVPDEGIVSVVEQADSMVVEIDVATLPSVPVVKFAEGKAPGSVGLKTKGVIVSGANSSQNMFSVLQSTLDEVGTGGETSSLLPSEDEFAAGIIKGLDPIEVPAIQKGRVRDTNLQSTMDLCFPKDWKAVHNYNSGPVARILLGWDSSVFQVAVVFQSDQIIVVDVLVLEDKRNFLLSVVDGHNGTGDRRHLWADMRAVFQSFLNN</sequence>
<evidence type="ECO:0000313" key="2">
    <source>
        <dbReference type="EMBL" id="KAF7127673.1"/>
    </source>
</evidence>
<dbReference type="EMBL" id="WJXA01000011">
    <property type="protein sequence ID" value="KAF7127673.1"/>
    <property type="molecule type" value="Genomic_DNA"/>
</dbReference>
<feature type="domain" description="DUF4283" evidence="1">
    <location>
        <begin position="149"/>
        <end position="230"/>
    </location>
</feature>
<dbReference type="AlphaFoldDB" id="A0A834LBN1"/>
<accession>A0A834LBN1</accession>
<proteinExistence type="predicted"/>
<dbReference type="OrthoDB" id="1931768at2759"/>
<evidence type="ECO:0000313" key="3">
    <source>
        <dbReference type="Proteomes" id="UP000626092"/>
    </source>
</evidence>